<dbReference type="InterPro" id="IPR019775">
    <property type="entry name" value="WD40_repeat_CS"/>
</dbReference>
<dbReference type="InterPro" id="IPR001680">
    <property type="entry name" value="WD40_rpt"/>
</dbReference>
<comment type="caution">
    <text evidence="5">The sequence shown here is derived from an EMBL/GenBank/DDBJ whole genome shotgun (WGS) entry which is preliminary data.</text>
</comment>
<gene>
    <name evidence="5" type="ORF">PPENT_87.1.T0110005</name>
</gene>
<evidence type="ECO:0000313" key="6">
    <source>
        <dbReference type="Proteomes" id="UP000689195"/>
    </source>
</evidence>
<organism evidence="5 6">
    <name type="scientific">Paramecium pentaurelia</name>
    <dbReference type="NCBI Taxonomy" id="43138"/>
    <lineage>
        <taxon>Eukaryota</taxon>
        <taxon>Sar</taxon>
        <taxon>Alveolata</taxon>
        <taxon>Ciliophora</taxon>
        <taxon>Intramacronucleata</taxon>
        <taxon>Oligohymenophorea</taxon>
        <taxon>Peniculida</taxon>
        <taxon>Parameciidae</taxon>
        <taxon>Paramecium</taxon>
    </lineage>
</organism>
<dbReference type="PANTHER" id="PTHR22847:SF637">
    <property type="entry name" value="WD REPEAT DOMAIN 5B"/>
    <property type="match status" value="1"/>
</dbReference>
<dbReference type="Proteomes" id="UP000689195">
    <property type="component" value="Unassembled WGS sequence"/>
</dbReference>
<keyword evidence="1 3" id="KW-0853">WD repeat</keyword>
<evidence type="ECO:0000259" key="4">
    <source>
        <dbReference type="Pfam" id="PF23389"/>
    </source>
</evidence>
<dbReference type="PROSITE" id="PS00678">
    <property type="entry name" value="WD_REPEATS_1"/>
    <property type="match status" value="3"/>
</dbReference>
<dbReference type="CDD" id="cd00200">
    <property type="entry name" value="WD40"/>
    <property type="match status" value="1"/>
</dbReference>
<dbReference type="InterPro" id="IPR057855">
    <property type="entry name" value="Beta-prop_WDR19_1st"/>
</dbReference>
<feature type="repeat" description="WD" evidence="3">
    <location>
        <begin position="261"/>
        <end position="302"/>
    </location>
</feature>
<dbReference type="PROSITE" id="PS50294">
    <property type="entry name" value="WD_REPEATS_REGION"/>
    <property type="match status" value="4"/>
</dbReference>
<keyword evidence="2" id="KW-0677">Repeat</keyword>
<protein>
    <recommendedName>
        <fullName evidence="4">WDR19 first beta-propeller domain-containing protein</fullName>
    </recommendedName>
</protein>
<dbReference type="EMBL" id="CAJJDO010000011">
    <property type="protein sequence ID" value="CAD8142193.1"/>
    <property type="molecule type" value="Genomic_DNA"/>
</dbReference>
<dbReference type="SMART" id="SM00320">
    <property type="entry name" value="WD40"/>
    <property type="match status" value="4"/>
</dbReference>
<evidence type="ECO:0000256" key="3">
    <source>
        <dbReference type="PROSITE-ProRule" id="PRU00221"/>
    </source>
</evidence>
<feature type="repeat" description="WD" evidence="3">
    <location>
        <begin position="303"/>
        <end position="344"/>
    </location>
</feature>
<keyword evidence="6" id="KW-1185">Reference proteome</keyword>
<dbReference type="GO" id="GO:1990234">
    <property type="term" value="C:transferase complex"/>
    <property type="evidence" value="ECO:0007669"/>
    <property type="project" value="UniProtKB-ARBA"/>
</dbReference>
<name>A0A8S1SNU4_9CILI</name>
<sequence length="480" mass="54281">MQGSFQVKEAIADIFDKAKDVDIQIFGVLLEIFGKEKVQDCIQYLSDIGNQRQQESQILQQVGNFTQTDTEQILSNFRNDMKQIRDVLRKLKDHDFNYKDFSSEENEESKLNLIKSIKDNKRMIEFLQFLVHLTSIDNTLIQCGSNSLHILIKMKVDLRNQNFEKITIQNTSLLGANLVRCNFSESQFKNVNISGTNLNGALLFNCKWRDLRICEVQKLHGYCDCVKTVCFSPDGNTLASGSADKSIRLWDVKTGQQKAKLQIHRGSVWSVGFSPNGNTLASVDGNGTVILWDIKTRKKRAKLDGHRGTVYSVCFSPDGNTLASGSDDYSIRLWDVKTGQQKAKLDGHTREIMSVCFSPDGNTLASGSGDNSIRLCDVKTGQQKAKLDSHTNNVNSNGIEIQSDDNKYKDIPTQFKIPLFQNKLLPESNNITIQRISQTPLFQAQGALILKGEFVNYKGYNLRYLLKSKGYCFLEDYKKM</sequence>
<dbReference type="AlphaFoldDB" id="A0A8S1SNU4"/>
<accession>A0A8S1SNU4</accession>
<dbReference type="Pfam" id="PF00805">
    <property type="entry name" value="Pentapeptide"/>
    <property type="match status" value="1"/>
</dbReference>
<dbReference type="InterPro" id="IPR001646">
    <property type="entry name" value="5peptide_repeat"/>
</dbReference>
<evidence type="ECO:0000313" key="5">
    <source>
        <dbReference type="EMBL" id="CAD8142193.1"/>
    </source>
</evidence>
<dbReference type="PANTHER" id="PTHR22847">
    <property type="entry name" value="WD40 REPEAT PROTEIN"/>
    <property type="match status" value="1"/>
</dbReference>
<reference evidence="5" key="1">
    <citation type="submission" date="2021-01" db="EMBL/GenBank/DDBJ databases">
        <authorList>
            <consortium name="Genoscope - CEA"/>
            <person name="William W."/>
        </authorList>
    </citation>
    <scope>NUCLEOTIDE SEQUENCE</scope>
</reference>
<dbReference type="Pfam" id="PF23389">
    <property type="entry name" value="Beta-prop_WDR19_1st"/>
    <property type="match status" value="1"/>
</dbReference>
<evidence type="ECO:0000256" key="2">
    <source>
        <dbReference type="ARBA" id="ARBA00022737"/>
    </source>
</evidence>
<dbReference type="OrthoDB" id="338608at2759"/>
<feature type="domain" description="WDR19 first beta-propeller" evidence="4">
    <location>
        <begin position="233"/>
        <end position="382"/>
    </location>
</feature>
<feature type="repeat" description="WD" evidence="3">
    <location>
        <begin position="219"/>
        <end position="260"/>
    </location>
</feature>
<dbReference type="PROSITE" id="PS50082">
    <property type="entry name" value="WD_REPEATS_2"/>
    <property type="match status" value="4"/>
</dbReference>
<proteinExistence type="predicted"/>
<evidence type="ECO:0000256" key="1">
    <source>
        <dbReference type="ARBA" id="ARBA00022574"/>
    </source>
</evidence>
<feature type="repeat" description="WD" evidence="3">
    <location>
        <begin position="345"/>
        <end position="386"/>
    </location>
</feature>